<sequence>MIMNRDPNYYLQRANFYYQRALENGYDPSFDSYTSSDDDQLDDVEYEYEYIPIQVVNEEAAMTVNKKNDNTNIKPAYKRYYDPITKHYYKTEKVLTNKDVKPIPKDVERNAQVWYPENKLSFKTMRDPDTGKFYRVNKIYDDNGQYSYKYDKLQNEMRKLPGTNYYKPVYRTVKK</sequence>
<reference evidence="1" key="2">
    <citation type="journal article" date="2018" name="Nat. Commun.">
        <title>Tailed giant Tupanvirus possesses the most complete translational apparatus of the known virosphere.</title>
        <authorList>
            <person name="Abrahao J."/>
            <person name="Silva L."/>
            <person name="Silva L.S."/>
            <person name="Khalil J.Y.B."/>
            <person name="Rodrigues R."/>
            <person name="Arantes T."/>
            <person name="Assis F."/>
            <person name="Boratto P."/>
            <person name="Andrade M."/>
            <person name="Kroon E.G."/>
            <person name="Ribeiro B."/>
            <person name="Bergier I."/>
            <person name="Seligmann H."/>
            <person name="Ghigo E."/>
            <person name="Colson P."/>
            <person name="Levasseur A."/>
            <person name="Kroemer G."/>
            <person name="Raoult D."/>
            <person name="La Scola B."/>
        </authorList>
    </citation>
    <scope>NUCLEOTIDE SEQUENCE [LARGE SCALE GENOMIC DNA]</scope>
    <source>
        <strain evidence="1">Soda lake</strain>
    </source>
</reference>
<dbReference type="EMBL" id="KY523104">
    <property type="protein sequence ID" value="QKU34774.1"/>
    <property type="molecule type" value="Genomic_DNA"/>
</dbReference>
<evidence type="ECO:0000313" key="1">
    <source>
        <dbReference type="EMBL" id="QKU34774.1"/>
    </source>
</evidence>
<reference evidence="1" key="1">
    <citation type="submission" date="2017-01" db="EMBL/GenBank/DDBJ databases">
        <authorList>
            <person name="Assis F.L."/>
            <person name="Abrahao J.S."/>
            <person name="Silva L."/>
            <person name="Khalil J.B."/>
            <person name="Rodrigues R."/>
            <person name="Silva L.S."/>
            <person name="Arantes T."/>
            <person name="Boratto P."/>
            <person name="Andrade M."/>
            <person name="Kroon E.G."/>
            <person name="Ribeiro B."/>
            <person name="Bergier I."/>
            <person name="Seligmann H."/>
            <person name="Ghigo E."/>
            <person name="Colson P."/>
            <person name="Levasseur A."/>
            <person name="Raoult D."/>
            <person name="Scola B.L."/>
        </authorList>
    </citation>
    <scope>NUCLEOTIDE SEQUENCE</scope>
    <source>
        <strain evidence="1">Soda lake</strain>
    </source>
</reference>
<dbReference type="GeneID" id="80518184"/>
<protein>
    <submittedName>
        <fullName evidence="1">Uncharacterized protein</fullName>
    </submittedName>
</protein>
<accession>A0A6N1NI92</accession>
<name>A0A6N1NI92_9VIRU</name>
<dbReference type="RefSeq" id="YP_010781420.1">
    <property type="nucleotide sequence ID" value="NC_075039.1"/>
</dbReference>
<organism evidence="1">
    <name type="scientific">Tupanvirus soda lake</name>
    <dbReference type="NCBI Taxonomy" id="2126985"/>
    <lineage>
        <taxon>Viruses</taxon>
        <taxon>Varidnaviria</taxon>
        <taxon>Bamfordvirae</taxon>
        <taxon>Nucleocytoviricota</taxon>
        <taxon>Megaviricetes</taxon>
        <taxon>Imitervirales</taxon>
        <taxon>Mimiviridae</taxon>
        <taxon>Megamimivirinae</taxon>
        <taxon>Tupanvirus</taxon>
        <taxon>Tupanvirus salinum</taxon>
    </lineage>
</organism>
<proteinExistence type="predicted"/>
<dbReference type="KEGG" id="vg:80518184"/>